<dbReference type="InterPro" id="IPR038140">
    <property type="entry name" value="DotD_sf"/>
</dbReference>
<dbReference type="EMBL" id="CP120943">
    <property type="protein sequence ID" value="WFG00262.1"/>
    <property type="molecule type" value="Genomic_DNA"/>
</dbReference>
<dbReference type="AlphaFoldDB" id="A0AAJ5ZFS8"/>
<name>A0AAJ5ZFS8_AERCA</name>
<sequence length="172" mass="18836">MIRPYLAVVVGVILTGCQVKPSIDSTSTTTFEASPYNEQTQEALVAIQTSLRVLAETQRASYSKNTTTKQQVDKYNEAMSMPKWLDTPINAGRLEMPIENALQMISEKTGYRLQPPKGRRPVTSIIVTFSGHGRSAYDVLRDIGAQAGSRALVSVAVNRNANMAGVIQLTYL</sequence>
<organism evidence="1 2">
    <name type="scientific">Aeromonas caviae</name>
    <name type="common">Aeromonas punctata</name>
    <dbReference type="NCBI Taxonomy" id="648"/>
    <lineage>
        <taxon>Bacteria</taxon>
        <taxon>Pseudomonadati</taxon>
        <taxon>Pseudomonadota</taxon>
        <taxon>Gammaproteobacteria</taxon>
        <taxon>Aeromonadales</taxon>
        <taxon>Aeromonadaceae</taxon>
        <taxon>Aeromonas</taxon>
    </lineage>
</organism>
<dbReference type="RefSeq" id="WP_128343730.1">
    <property type="nucleotide sequence ID" value="NZ_CAWOMG010000181.1"/>
</dbReference>
<dbReference type="InterPro" id="IPR031817">
    <property type="entry name" value="DotD"/>
</dbReference>
<keyword evidence="1" id="KW-0614">Plasmid</keyword>
<accession>A0AAJ5ZFS8</accession>
<dbReference type="Proteomes" id="UP001218423">
    <property type="component" value="Plasmid pAC1520"/>
</dbReference>
<geneLocation type="plasmid" evidence="1 2">
    <name>pAC1520</name>
</geneLocation>
<keyword evidence="1" id="KW-0449">Lipoprotein</keyword>
<protein>
    <submittedName>
        <fullName evidence="1">DotD/TraH family lipoprotein</fullName>
    </submittedName>
</protein>
<gene>
    <name evidence="1" type="ORF">P5S46_21105</name>
</gene>
<dbReference type="Gene3D" id="3.55.50.60">
    <property type="entry name" value="DotD protein"/>
    <property type="match status" value="1"/>
</dbReference>
<reference evidence="1" key="1">
    <citation type="submission" date="2023-03" db="EMBL/GenBank/DDBJ databases">
        <title>Aeromonas caviae strain AC1520.</title>
        <authorList>
            <person name="Xie T."/>
            <person name="Zhang Q."/>
            <person name="Deng J."/>
            <person name="Li X."/>
        </authorList>
    </citation>
    <scope>NUCLEOTIDE SEQUENCE</scope>
    <source>
        <strain evidence="1">AC1520</strain>
        <plasmid evidence="1">pAC1520</plasmid>
    </source>
</reference>
<dbReference type="PROSITE" id="PS51257">
    <property type="entry name" value="PROKAR_LIPOPROTEIN"/>
    <property type="match status" value="1"/>
</dbReference>
<evidence type="ECO:0000313" key="2">
    <source>
        <dbReference type="Proteomes" id="UP001218423"/>
    </source>
</evidence>
<proteinExistence type="predicted"/>
<dbReference type="Pfam" id="PF16816">
    <property type="entry name" value="DotD"/>
    <property type="match status" value="1"/>
</dbReference>
<evidence type="ECO:0000313" key="1">
    <source>
        <dbReference type="EMBL" id="WFG00262.1"/>
    </source>
</evidence>